<organism evidence="1 2">
    <name type="scientific">Lactuca sativa</name>
    <name type="common">Garden lettuce</name>
    <dbReference type="NCBI Taxonomy" id="4236"/>
    <lineage>
        <taxon>Eukaryota</taxon>
        <taxon>Viridiplantae</taxon>
        <taxon>Streptophyta</taxon>
        <taxon>Embryophyta</taxon>
        <taxon>Tracheophyta</taxon>
        <taxon>Spermatophyta</taxon>
        <taxon>Magnoliopsida</taxon>
        <taxon>eudicotyledons</taxon>
        <taxon>Gunneridae</taxon>
        <taxon>Pentapetalae</taxon>
        <taxon>asterids</taxon>
        <taxon>campanulids</taxon>
        <taxon>Asterales</taxon>
        <taxon>Asteraceae</taxon>
        <taxon>Cichorioideae</taxon>
        <taxon>Cichorieae</taxon>
        <taxon>Lactucinae</taxon>
        <taxon>Lactuca</taxon>
    </lineage>
</organism>
<dbReference type="AlphaFoldDB" id="A0A9R1VKH1"/>
<accession>A0A9R1VKH1</accession>
<gene>
    <name evidence="1" type="ORF">LSAT_V11C500242640</name>
</gene>
<dbReference type="InterPro" id="IPR055319">
    <property type="entry name" value="At5g58720-like"/>
</dbReference>
<reference evidence="1 2" key="1">
    <citation type="journal article" date="2017" name="Nat. Commun.">
        <title>Genome assembly with in vitro proximity ligation data and whole-genome triplication in lettuce.</title>
        <authorList>
            <person name="Reyes-Chin-Wo S."/>
            <person name="Wang Z."/>
            <person name="Yang X."/>
            <person name="Kozik A."/>
            <person name="Arikit S."/>
            <person name="Song C."/>
            <person name="Xia L."/>
            <person name="Froenicke L."/>
            <person name="Lavelle D.O."/>
            <person name="Truco M.J."/>
            <person name="Xia R."/>
            <person name="Zhu S."/>
            <person name="Xu C."/>
            <person name="Xu H."/>
            <person name="Xu X."/>
            <person name="Cox K."/>
            <person name="Korf I."/>
            <person name="Meyers B.C."/>
            <person name="Michelmore R.W."/>
        </authorList>
    </citation>
    <scope>NUCLEOTIDE SEQUENCE [LARGE SCALE GENOMIC DNA]</scope>
    <source>
        <strain evidence="2">cv. Salinas</strain>
        <tissue evidence="1">Seedlings</tissue>
    </source>
</reference>
<dbReference type="Proteomes" id="UP000235145">
    <property type="component" value="Unassembled WGS sequence"/>
</dbReference>
<proteinExistence type="predicted"/>
<comment type="caution">
    <text evidence="1">The sequence shown here is derived from an EMBL/GenBank/DDBJ whole genome shotgun (WGS) entry which is preliminary data.</text>
</comment>
<keyword evidence="2" id="KW-1185">Reference proteome</keyword>
<evidence type="ECO:0000313" key="1">
    <source>
        <dbReference type="EMBL" id="KAJ0206673.1"/>
    </source>
</evidence>
<protein>
    <submittedName>
        <fullName evidence="1">Uncharacterized protein</fullName>
    </submittedName>
</protein>
<evidence type="ECO:0000313" key="2">
    <source>
        <dbReference type="Proteomes" id="UP000235145"/>
    </source>
</evidence>
<dbReference type="PANTHER" id="PTHR47676">
    <property type="entry name" value="OS01G0225100 PROTEIN"/>
    <property type="match status" value="1"/>
</dbReference>
<dbReference type="PANTHER" id="PTHR47676:SF1">
    <property type="entry name" value="SMR DOMAIN-CONTAINING PROTEIN"/>
    <property type="match status" value="1"/>
</dbReference>
<dbReference type="EMBL" id="NBSK02000005">
    <property type="protein sequence ID" value="KAJ0206673.1"/>
    <property type="molecule type" value="Genomic_DNA"/>
</dbReference>
<sequence>MRGQGCGRKRLSKLMKKLAKKIFDSRCVLEVAIKQTCYLHIHIHLYVDIVIECRNKYNIADLMTINLHGQHLKEGMTILKYHLAFGVVDLLKMEKFERERKRINEEFRLLPNLNDSIDILVDLLMNMVALRLRKLGYTSGCSAGDTVPYIICCEKAARHAGALREAKDKLEK</sequence>
<name>A0A9R1VKH1_LACSA</name>